<dbReference type="Gene3D" id="2.130.10.10">
    <property type="entry name" value="YVTN repeat-like/Quinoprotein amine dehydrogenase"/>
    <property type="match status" value="2"/>
</dbReference>
<dbReference type="SMART" id="SM00500">
    <property type="entry name" value="SFM"/>
    <property type="match status" value="1"/>
</dbReference>
<dbReference type="SMART" id="SM00320">
    <property type="entry name" value="WD40"/>
    <property type="match status" value="6"/>
</dbReference>
<dbReference type="GO" id="GO:0000398">
    <property type="term" value="P:mRNA splicing, via spliceosome"/>
    <property type="evidence" value="ECO:0007669"/>
    <property type="project" value="TreeGrafter"/>
</dbReference>
<protein>
    <recommendedName>
        <fullName evidence="5">Pre-mRNA processing factor 4 (PRP4)-like domain-containing protein</fullName>
    </recommendedName>
</protein>
<evidence type="ECO:0000313" key="6">
    <source>
        <dbReference type="EMBL" id="EEC46265.1"/>
    </source>
</evidence>
<dbReference type="InterPro" id="IPR019775">
    <property type="entry name" value="WD40_repeat_CS"/>
</dbReference>
<dbReference type="GO" id="GO:0030621">
    <property type="term" value="F:U4 snRNA binding"/>
    <property type="evidence" value="ECO:0007669"/>
    <property type="project" value="TreeGrafter"/>
</dbReference>
<feature type="domain" description="Pre-mRNA processing factor 4 (PRP4)-like" evidence="5">
    <location>
        <begin position="48"/>
        <end position="101"/>
    </location>
</feature>
<dbReference type="HOGENOM" id="CLU_000288_57_20_1"/>
<dbReference type="Gene3D" id="4.10.280.110">
    <property type="entry name" value="Pre-mRNA processing factor 4 domain"/>
    <property type="match status" value="1"/>
</dbReference>
<name>B7G573_PHATC</name>
<dbReference type="InterPro" id="IPR001680">
    <property type="entry name" value="WD40_rpt"/>
</dbReference>
<dbReference type="InterPro" id="IPR015943">
    <property type="entry name" value="WD40/YVTN_repeat-like_dom_sf"/>
</dbReference>
<dbReference type="RefSeq" id="XP_002182364.1">
    <property type="nucleotide sequence ID" value="XM_002182328.1"/>
</dbReference>
<gene>
    <name evidence="6" type="ORF">PHATRDRAFT_21983</name>
</gene>
<evidence type="ECO:0000256" key="1">
    <source>
        <dbReference type="ARBA" id="ARBA00022574"/>
    </source>
</evidence>
<feature type="coiled-coil region" evidence="4">
    <location>
        <begin position="107"/>
        <end position="137"/>
    </location>
</feature>
<dbReference type="InterPro" id="IPR020472">
    <property type="entry name" value="WD40_PAC1"/>
</dbReference>
<dbReference type="PANTHER" id="PTHR19846:SF0">
    <property type="entry name" value="PRE-MRNA PROCESSING FACTOR 4"/>
    <property type="match status" value="1"/>
</dbReference>
<dbReference type="InterPro" id="IPR036322">
    <property type="entry name" value="WD40_repeat_dom_sf"/>
</dbReference>
<dbReference type="PaxDb" id="2850-Phatr21983"/>
<feature type="repeat" description="WD" evidence="3">
    <location>
        <begin position="411"/>
        <end position="442"/>
    </location>
</feature>
<feature type="repeat" description="WD" evidence="3">
    <location>
        <begin position="327"/>
        <end position="368"/>
    </location>
</feature>
<dbReference type="SUPFAM" id="SSF158230">
    <property type="entry name" value="PRP4-like"/>
    <property type="match status" value="1"/>
</dbReference>
<dbReference type="PROSITE" id="PS50294">
    <property type="entry name" value="WD_REPEATS_REGION"/>
    <property type="match status" value="4"/>
</dbReference>
<dbReference type="InterPro" id="IPR014906">
    <property type="entry name" value="PRP4-like"/>
</dbReference>
<dbReference type="PRINTS" id="PR00320">
    <property type="entry name" value="GPROTEINBRPT"/>
</dbReference>
<dbReference type="EMBL" id="CM000617">
    <property type="protein sequence ID" value="EEC46265.1"/>
    <property type="molecule type" value="Genomic_DNA"/>
</dbReference>
<dbReference type="Proteomes" id="UP000000759">
    <property type="component" value="Chromosome 15"/>
</dbReference>
<evidence type="ECO:0000256" key="3">
    <source>
        <dbReference type="PROSITE-ProRule" id="PRU00221"/>
    </source>
</evidence>
<keyword evidence="7" id="KW-1185">Reference proteome</keyword>
<dbReference type="SUPFAM" id="SSF50978">
    <property type="entry name" value="WD40 repeat-like"/>
    <property type="match status" value="1"/>
</dbReference>
<dbReference type="KEGG" id="pti:PHATRDRAFT_21983"/>
<feature type="repeat" description="WD" evidence="3">
    <location>
        <begin position="369"/>
        <end position="410"/>
    </location>
</feature>
<keyword evidence="2" id="KW-0677">Repeat</keyword>
<proteinExistence type="predicted"/>
<dbReference type="PROSITE" id="PS50082">
    <property type="entry name" value="WD_REPEATS_2"/>
    <property type="match status" value="5"/>
</dbReference>
<reference evidence="7" key="2">
    <citation type="submission" date="2008-08" db="EMBL/GenBank/DDBJ databases">
        <authorList>
            <consortium name="Diatom Consortium"/>
            <person name="Grigoriev I."/>
            <person name="Grimwood J."/>
            <person name="Kuo A."/>
            <person name="Otillar R.P."/>
            <person name="Salamov A."/>
            <person name="Detter J.C."/>
            <person name="Lindquist E."/>
            <person name="Shapiro H."/>
            <person name="Lucas S."/>
            <person name="Glavina del Rio T."/>
            <person name="Pitluck S."/>
            <person name="Rokhsar D."/>
            <person name="Bowler C."/>
        </authorList>
    </citation>
    <scope>GENOME REANNOTATION</scope>
    <source>
        <strain evidence="7">CCAP 1055/1</strain>
    </source>
</reference>
<dbReference type="STRING" id="556484.B7G573"/>
<dbReference type="InParanoid" id="B7G573"/>
<evidence type="ECO:0000256" key="2">
    <source>
        <dbReference type="ARBA" id="ARBA00022737"/>
    </source>
</evidence>
<dbReference type="GeneID" id="7203088"/>
<dbReference type="InterPro" id="IPR036285">
    <property type="entry name" value="PRP4-like_sf"/>
</dbReference>
<feature type="repeat" description="WD" evidence="3">
    <location>
        <begin position="285"/>
        <end position="326"/>
    </location>
</feature>
<sequence length="484" mass="53986">MQGGQQHNAAQTEVLSLTAASRAQQEVHQAMLLDLEAKKIAASLDVPTLPEQVRAALREMGQPVRLFGENLADVRQRLREAMAHQKVSLDAASLFKEEDLTGQRGANERYEEEVTKYTRAEQELIEARQAIANFSLKRAGARLERERRLRLQANRRKRKIDEKPGTSTEVDVLDESCHKMYQSIQMMALQGSQYGDSRVVSCISAQTLDGIPVVATGGWTGSVQLWDGSSSALEILGGKTMCHEDRIMGLDTMKVNEDLAIMATTSIDLTAKLYRVQSAHTQAVLHGHQSRLCRAAFHPMQRHVATTSFDHTWRLWDIETSQNILLQDGHWKECYGVGFHPDGSLCATTDFGGIVQVWDLRTGKSIKHFLGHAKRVLNAIFHPNGFQLATAGDDGTIKIWDLRRRKLAASLPAHSNVVTKLQFDASGEYLASSSYDGTARLWGCRDWKMLRQLQAHEGKLSGIEILGSNSILTCGFDKTLKLWQ</sequence>
<dbReference type="Pfam" id="PF08799">
    <property type="entry name" value="PRP4"/>
    <property type="match status" value="1"/>
</dbReference>
<dbReference type="FunFam" id="2.130.10.10:FF:000411">
    <property type="entry name" value="U4/U6 small nuclear ribonucleoprotein Prp4"/>
    <property type="match status" value="1"/>
</dbReference>
<organism evidence="6 7">
    <name type="scientific">Phaeodactylum tricornutum (strain CCAP 1055/1)</name>
    <dbReference type="NCBI Taxonomy" id="556484"/>
    <lineage>
        <taxon>Eukaryota</taxon>
        <taxon>Sar</taxon>
        <taxon>Stramenopiles</taxon>
        <taxon>Ochrophyta</taxon>
        <taxon>Bacillariophyta</taxon>
        <taxon>Bacillariophyceae</taxon>
        <taxon>Bacillariophycidae</taxon>
        <taxon>Naviculales</taxon>
        <taxon>Phaeodactylaceae</taxon>
        <taxon>Phaeodactylum</taxon>
    </lineage>
</organism>
<dbReference type="GO" id="GO:0046540">
    <property type="term" value="C:U4/U6 x U5 tri-snRNP complex"/>
    <property type="evidence" value="ECO:0007669"/>
    <property type="project" value="TreeGrafter"/>
</dbReference>
<evidence type="ECO:0000313" key="7">
    <source>
        <dbReference type="Proteomes" id="UP000000759"/>
    </source>
</evidence>
<keyword evidence="1 3" id="KW-0853">WD repeat</keyword>
<dbReference type="PROSITE" id="PS00678">
    <property type="entry name" value="WD_REPEATS_1"/>
    <property type="match status" value="2"/>
</dbReference>
<dbReference type="eggNOG" id="KOG0272">
    <property type="taxonomic scope" value="Eukaryota"/>
</dbReference>
<dbReference type="Pfam" id="PF00400">
    <property type="entry name" value="WD40"/>
    <property type="match status" value="5"/>
</dbReference>
<dbReference type="GO" id="GO:0017070">
    <property type="term" value="F:U6 snRNA binding"/>
    <property type="evidence" value="ECO:0007669"/>
    <property type="project" value="TreeGrafter"/>
</dbReference>
<accession>B7G573</accession>
<dbReference type="CDD" id="cd00200">
    <property type="entry name" value="WD40"/>
    <property type="match status" value="1"/>
</dbReference>
<keyword evidence="4" id="KW-0175">Coiled coil</keyword>
<dbReference type="OrthoDB" id="540662at2759"/>
<feature type="repeat" description="WD" evidence="3">
    <location>
        <begin position="453"/>
        <end position="484"/>
    </location>
</feature>
<evidence type="ECO:0000259" key="5">
    <source>
        <dbReference type="SMART" id="SM00500"/>
    </source>
</evidence>
<evidence type="ECO:0000256" key="4">
    <source>
        <dbReference type="SAM" id="Coils"/>
    </source>
</evidence>
<dbReference type="AlphaFoldDB" id="B7G573"/>
<dbReference type="PANTHER" id="PTHR19846">
    <property type="entry name" value="WD40 REPEAT PROTEIN"/>
    <property type="match status" value="1"/>
</dbReference>
<reference evidence="6 7" key="1">
    <citation type="journal article" date="2008" name="Nature">
        <title>The Phaeodactylum genome reveals the evolutionary history of diatom genomes.</title>
        <authorList>
            <person name="Bowler C."/>
            <person name="Allen A.E."/>
            <person name="Badger J.H."/>
            <person name="Grimwood J."/>
            <person name="Jabbari K."/>
            <person name="Kuo A."/>
            <person name="Maheswari U."/>
            <person name="Martens C."/>
            <person name="Maumus F."/>
            <person name="Otillar R.P."/>
            <person name="Rayko E."/>
            <person name="Salamov A."/>
            <person name="Vandepoele K."/>
            <person name="Beszteri B."/>
            <person name="Gruber A."/>
            <person name="Heijde M."/>
            <person name="Katinka M."/>
            <person name="Mock T."/>
            <person name="Valentin K."/>
            <person name="Verret F."/>
            <person name="Berges J.A."/>
            <person name="Brownlee C."/>
            <person name="Cadoret J.P."/>
            <person name="Chiovitti A."/>
            <person name="Choi C.J."/>
            <person name="Coesel S."/>
            <person name="De Martino A."/>
            <person name="Detter J.C."/>
            <person name="Durkin C."/>
            <person name="Falciatore A."/>
            <person name="Fournet J."/>
            <person name="Haruta M."/>
            <person name="Huysman M.J."/>
            <person name="Jenkins B.D."/>
            <person name="Jiroutova K."/>
            <person name="Jorgensen R.E."/>
            <person name="Joubert Y."/>
            <person name="Kaplan A."/>
            <person name="Kroger N."/>
            <person name="Kroth P.G."/>
            <person name="La Roche J."/>
            <person name="Lindquist E."/>
            <person name="Lommer M."/>
            <person name="Martin-Jezequel V."/>
            <person name="Lopez P.J."/>
            <person name="Lucas S."/>
            <person name="Mangogna M."/>
            <person name="McGinnis K."/>
            <person name="Medlin L.K."/>
            <person name="Montsant A."/>
            <person name="Oudot-Le Secq M.P."/>
            <person name="Napoli C."/>
            <person name="Obornik M."/>
            <person name="Parker M.S."/>
            <person name="Petit J.L."/>
            <person name="Porcel B.M."/>
            <person name="Poulsen N."/>
            <person name="Robison M."/>
            <person name="Rychlewski L."/>
            <person name="Rynearson T.A."/>
            <person name="Schmutz J."/>
            <person name="Shapiro H."/>
            <person name="Siaut M."/>
            <person name="Stanley M."/>
            <person name="Sussman M.R."/>
            <person name="Taylor A.R."/>
            <person name="Vardi A."/>
            <person name="von Dassow P."/>
            <person name="Vyverman W."/>
            <person name="Willis A."/>
            <person name="Wyrwicz L.S."/>
            <person name="Rokhsar D.S."/>
            <person name="Weissenbach J."/>
            <person name="Armbrust E.V."/>
            <person name="Green B.R."/>
            <person name="Van de Peer Y."/>
            <person name="Grigoriev I.V."/>
        </authorList>
    </citation>
    <scope>NUCLEOTIDE SEQUENCE [LARGE SCALE GENOMIC DNA]</scope>
    <source>
        <strain evidence="6 7">CCAP 1055/1</strain>
    </source>
</reference>